<dbReference type="InterPro" id="IPR024983">
    <property type="entry name" value="CHAT_dom"/>
</dbReference>
<protein>
    <submittedName>
        <fullName evidence="3">CHAT domain-containing protein</fullName>
    </submittedName>
</protein>
<dbReference type="EMBL" id="JAVREO010000014">
    <property type="protein sequence ID" value="MDT0269001.1"/>
    <property type="molecule type" value="Genomic_DNA"/>
</dbReference>
<feature type="region of interest" description="Disordered" evidence="1">
    <location>
        <begin position="232"/>
        <end position="260"/>
    </location>
</feature>
<evidence type="ECO:0000313" key="4">
    <source>
        <dbReference type="Proteomes" id="UP001183410"/>
    </source>
</evidence>
<feature type="region of interest" description="Disordered" evidence="1">
    <location>
        <begin position="16"/>
        <end position="37"/>
    </location>
</feature>
<dbReference type="RefSeq" id="WP_311669090.1">
    <property type="nucleotide sequence ID" value="NZ_JAVREO010000014.1"/>
</dbReference>
<feature type="domain" description="CHAT" evidence="2">
    <location>
        <begin position="846"/>
        <end position="1171"/>
    </location>
</feature>
<dbReference type="Proteomes" id="UP001183410">
    <property type="component" value="Unassembled WGS sequence"/>
</dbReference>
<feature type="region of interest" description="Disordered" evidence="1">
    <location>
        <begin position="1008"/>
        <end position="1034"/>
    </location>
</feature>
<feature type="region of interest" description="Disordered" evidence="1">
    <location>
        <begin position="1171"/>
        <end position="1190"/>
    </location>
</feature>
<sequence length="1190" mass="123089">MDAEVARALARAERMLPSLDPARPATAAPPGPTHGPPLDKVIEELAALERELGDGAAEVAVLRARLGALYGRRYLRGEGPWSDREEGIRLLRAARAANGPGAVEGPERLRATLLLATLLLPIPQPERDGGPPSFERMLAWSMAEVGQEERRQAELAELEPLVVELEAAGLPEPMHQEFALLRSMLSRARVFHSAGDPSPMVGFLQQLMREHPEKSRERDLVEASLGLLDLAGPLVPPTESAAPPAASAEAPNGPPQGEASDEWTTAVMAMLGELRVPGVVGAERLGELVGELVASSGGVDGDGAGEAMPDAALGAAGQAVLGTRTGSPELLEGAYHRMGEAGQQVPADGRAAWMLRMVLGSLLPMVAVNHGNLRDEAEALRLLGSLGPEPVRDVPASPGSTSGDQLAVLARVGAIALRLGRLTCEAEDVAGVTAALAELEELAGRVEEGQETHWVVVYHLAFAYLARARALGSVADLRAGLDRLRELRERPTVPSFMRQLVDTVWPMALAASATLERDPEQLLDVVASARAALTSGEPVAVNERAKARWGIAQALRTYHELTGDRPRLTEAVEELRAARGELVAGTDRGGARVVLWALAEAHAERREPGDLAAAVEAGLAALDALADDVLMQLGAEHGLETARAGAEQALRVAEWAVAEGDVANAVRALETGRALVLRAAAASASVPEQLAALGLGELADEWRRAVPGEAASAPGGFEDGPAIPSRLRRRALDALRPARAGRRALLAVPELAELASAVEASGADALVYLLPGQGAADGAALVIGRGDGPAGATVLPLPGLSAAGRAPLERYLGAAARRSAAAGADGAGGRDAAWEAALDELCDWAGPAVMGPLLARLAADGGTGSPPRIVLVPCGNLGVVPWHAARVAAGYVCQVAVVSYAASGAQFVTAAGRARLAPRARPVLVADPRLDLLWAADEVTTLSTNYYQRAALYGEFLEEPAAGVRGAGTPAELLAELAGRPGAEPVSLLHIASHGEAGTRPTVSALALAEPPEPPEPPDASELSDPEASAGPDGAAGALTVARLLDGPADPAADGPGPLVVLSACETDLSRRDHDEALTLTTAFVARGATDAVGSRWTAGDGASALLMAVFHHHLAVEGLAPADALRAAQLWMLDPARRPPPGLVGELAREAAQPSLDRLSAWAAFIHQGSPRPATRTAGTTIDGTRKGE</sequence>
<keyword evidence="4" id="KW-1185">Reference proteome</keyword>
<name>A0ABU2JW89_9ACTN</name>
<proteinExistence type="predicted"/>
<feature type="compositionally biased region" description="Low complexity" evidence="1">
    <location>
        <begin position="237"/>
        <end position="251"/>
    </location>
</feature>
<accession>A0ABU2JW89</accession>
<organism evidence="3 4">
    <name type="scientific">Streptomyces chisholmiae</name>
    <dbReference type="NCBI Taxonomy" id="3075540"/>
    <lineage>
        <taxon>Bacteria</taxon>
        <taxon>Bacillati</taxon>
        <taxon>Actinomycetota</taxon>
        <taxon>Actinomycetes</taxon>
        <taxon>Kitasatosporales</taxon>
        <taxon>Streptomycetaceae</taxon>
        <taxon>Streptomyces</taxon>
    </lineage>
</organism>
<comment type="caution">
    <text evidence="3">The sequence shown here is derived from an EMBL/GenBank/DDBJ whole genome shotgun (WGS) entry which is preliminary data.</text>
</comment>
<gene>
    <name evidence="3" type="ORF">RM844_22200</name>
</gene>
<evidence type="ECO:0000259" key="2">
    <source>
        <dbReference type="Pfam" id="PF12770"/>
    </source>
</evidence>
<evidence type="ECO:0000256" key="1">
    <source>
        <dbReference type="SAM" id="MobiDB-lite"/>
    </source>
</evidence>
<dbReference type="Pfam" id="PF12770">
    <property type="entry name" value="CHAT"/>
    <property type="match status" value="1"/>
</dbReference>
<evidence type="ECO:0000313" key="3">
    <source>
        <dbReference type="EMBL" id="MDT0269001.1"/>
    </source>
</evidence>
<reference evidence="4" key="1">
    <citation type="submission" date="2023-07" db="EMBL/GenBank/DDBJ databases">
        <title>30 novel species of actinomycetes from the DSMZ collection.</title>
        <authorList>
            <person name="Nouioui I."/>
        </authorList>
    </citation>
    <scope>NUCLEOTIDE SEQUENCE [LARGE SCALE GENOMIC DNA]</scope>
    <source>
        <strain evidence="4">DSM 44915</strain>
    </source>
</reference>